<evidence type="ECO:0008006" key="3">
    <source>
        <dbReference type="Google" id="ProtNLM"/>
    </source>
</evidence>
<proteinExistence type="predicted"/>
<organism evidence="1 2">
    <name type="scientific">Streptomyces glaucus</name>
    <dbReference type="NCBI Taxonomy" id="284029"/>
    <lineage>
        <taxon>Bacteria</taxon>
        <taxon>Bacillati</taxon>
        <taxon>Actinomycetota</taxon>
        <taxon>Actinomycetes</taxon>
        <taxon>Kitasatosporales</taxon>
        <taxon>Streptomycetaceae</taxon>
        <taxon>Streptomyces</taxon>
    </lineage>
</organism>
<comment type="caution">
    <text evidence="1">The sequence shown here is derived from an EMBL/GenBank/DDBJ whole genome shotgun (WGS) entry which is preliminary data.</text>
</comment>
<dbReference type="EMBL" id="BAAATK010000050">
    <property type="protein sequence ID" value="GAA2454910.1"/>
    <property type="molecule type" value="Genomic_DNA"/>
</dbReference>
<reference evidence="1 2" key="1">
    <citation type="journal article" date="2019" name="Int. J. Syst. Evol. Microbiol.">
        <title>The Global Catalogue of Microorganisms (GCM) 10K type strain sequencing project: providing services to taxonomists for standard genome sequencing and annotation.</title>
        <authorList>
            <consortium name="The Broad Institute Genomics Platform"/>
            <consortium name="The Broad Institute Genome Sequencing Center for Infectious Disease"/>
            <person name="Wu L."/>
            <person name="Ma J."/>
        </authorList>
    </citation>
    <scope>NUCLEOTIDE SEQUENCE [LARGE SCALE GENOMIC DNA]</scope>
    <source>
        <strain evidence="1 2">JCM 6922</strain>
    </source>
</reference>
<accession>A0ABN3KBC9</accession>
<name>A0ABN3KBC9_9ACTN</name>
<evidence type="ECO:0000313" key="1">
    <source>
        <dbReference type="EMBL" id="GAA2454910.1"/>
    </source>
</evidence>
<sequence length="83" mass="9200">MRDGRGWRAAVRAPYASSFRVARPDAGAHRRARRPVGRVAFRRPAPRTDVCAPGSTCFTAVLRNRFGRTDANSRHEGNPTRAP</sequence>
<keyword evidence="2" id="KW-1185">Reference proteome</keyword>
<protein>
    <recommendedName>
        <fullName evidence="3">Secreted protein</fullName>
    </recommendedName>
</protein>
<dbReference type="Proteomes" id="UP001500460">
    <property type="component" value="Unassembled WGS sequence"/>
</dbReference>
<evidence type="ECO:0000313" key="2">
    <source>
        <dbReference type="Proteomes" id="UP001500460"/>
    </source>
</evidence>
<gene>
    <name evidence="1" type="ORF">GCM10010421_55020</name>
</gene>